<protein>
    <submittedName>
        <fullName evidence="2">Uncharacterized protein</fullName>
    </submittedName>
</protein>
<evidence type="ECO:0000313" key="2">
    <source>
        <dbReference type="WBParaSite" id="nRc.2.0.1.t43118-RA"/>
    </source>
</evidence>
<accession>A0A915L030</accession>
<organism evidence="1 2">
    <name type="scientific">Romanomermis culicivorax</name>
    <name type="common">Nematode worm</name>
    <dbReference type="NCBI Taxonomy" id="13658"/>
    <lineage>
        <taxon>Eukaryota</taxon>
        <taxon>Metazoa</taxon>
        <taxon>Ecdysozoa</taxon>
        <taxon>Nematoda</taxon>
        <taxon>Enoplea</taxon>
        <taxon>Dorylaimia</taxon>
        <taxon>Mermithida</taxon>
        <taxon>Mermithoidea</taxon>
        <taxon>Mermithidae</taxon>
        <taxon>Romanomermis</taxon>
    </lineage>
</organism>
<dbReference type="WBParaSite" id="nRc.2.0.1.t43118-RA">
    <property type="protein sequence ID" value="nRc.2.0.1.t43118-RA"/>
    <property type="gene ID" value="nRc.2.0.1.g43118"/>
</dbReference>
<name>A0A915L030_ROMCU</name>
<reference evidence="2" key="1">
    <citation type="submission" date="2022-11" db="UniProtKB">
        <authorList>
            <consortium name="WormBaseParasite"/>
        </authorList>
    </citation>
    <scope>IDENTIFICATION</scope>
</reference>
<evidence type="ECO:0000313" key="1">
    <source>
        <dbReference type="Proteomes" id="UP000887565"/>
    </source>
</evidence>
<dbReference type="AlphaFoldDB" id="A0A915L030"/>
<dbReference type="Proteomes" id="UP000887565">
    <property type="component" value="Unplaced"/>
</dbReference>
<sequence>MSIEEDLAKNITKSFSKVIPPSCLSMVTCMMALLNEPLKVKAFTTANSMLSAPPVLRVLGPKAIQRALEFITNGTIWAMRVDMTFLAIEHSSPVVDAIWQAINQAGRNTQPATVILPPATSYARQQ</sequence>
<proteinExistence type="predicted"/>
<keyword evidence="1" id="KW-1185">Reference proteome</keyword>